<feature type="transmembrane region" description="Helical" evidence="2">
    <location>
        <begin position="71"/>
        <end position="94"/>
    </location>
</feature>
<proteinExistence type="predicted"/>
<dbReference type="Proteomes" id="UP001220022">
    <property type="component" value="Unassembled WGS sequence"/>
</dbReference>
<organism evidence="3 4">
    <name type="scientific">Streptantibioticus ferralitis</name>
    <dbReference type="NCBI Taxonomy" id="236510"/>
    <lineage>
        <taxon>Bacteria</taxon>
        <taxon>Bacillati</taxon>
        <taxon>Actinomycetota</taxon>
        <taxon>Actinomycetes</taxon>
        <taxon>Kitasatosporales</taxon>
        <taxon>Streptomycetaceae</taxon>
        <taxon>Streptantibioticus</taxon>
    </lineage>
</organism>
<evidence type="ECO:0000256" key="2">
    <source>
        <dbReference type="SAM" id="Phobius"/>
    </source>
</evidence>
<keyword evidence="2" id="KW-0812">Transmembrane</keyword>
<sequence length="309" mass="31288">MTEGPSQPHNPGPEGYGYPGPGGYGHPAPGDQQSFGPAYGYPPQQPQRPQEPDWSALADRTQAGNRRRRKLLFIGGGVLGAAAIAGIVATAVIATGHHNQPQPGPTGQATGSAQPTPTTSFPAVTPPPPPNPLAIISSAKKDTAPITPDNLFPGARVTIQGRTYDKATTDTTSTCSDVAAGGLGTVLADNGCRRMLRATYTRGGVAVTVGVAVFDTKAAADAANNQARGYVQPLSGGGVAAFCHGVACRMSSNSIGRYAYFTTAGLAGGGALTSADTAALQAGNDVSTFAFNEIVQRGRDQAATSGQNG</sequence>
<keyword evidence="2" id="KW-1133">Transmembrane helix</keyword>
<gene>
    <name evidence="3" type="ORF">P2L57_28660</name>
</gene>
<name>A0ABT5Z6U2_9ACTN</name>
<evidence type="ECO:0000313" key="3">
    <source>
        <dbReference type="EMBL" id="MDF2259544.1"/>
    </source>
</evidence>
<keyword evidence="4" id="KW-1185">Reference proteome</keyword>
<evidence type="ECO:0000313" key="4">
    <source>
        <dbReference type="Proteomes" id="UP001220022"/>
    </source>
</evidence>
<feature type="region of interest" description="Disordered" evidence="1">
    <location>
        <begin position="1"/>
        <end position="56"/>
    </location>
</feature>
<comment type="caution">
    <text evidence="3">The sequence shown here is derived from an EMBL/GenBank/DDBJ whole genome shotgun (WGS) entry which is preliminary data.</text>
</comment>
<protein>
    <submittedName>
        <fullName evidence="3">Uncharacterized protein</fullName>
    </submittedName>
</protein>
<feature type="region of interest" description="Disordered" evidence="1">
    <location>
        <begin position="98"/>
        <end position="136"/>
    </location>
</feature>
<accession>A0ABT5Z6U2</accession>
<feature type="compositionally biased region" description="Gly residues" evidence="1">
    <location>
        <begin position="14"/>
        <end position="25"/>
    </location>
</feature>
<reference evidence="3 4" key="1">
    <citation type="submission" date="2023-03" db="EMBL/GenBank/DDBJ databases">
        <title>Draft genome sequence of type strain Streptomyces ferralitis JCM 14344.</title>
        <authorList>
            <person name="Klaysubun C."/>
            <person name="Duangmal K."/>
        </authorList>
    </citation>
    <scope>NUCLEOTIDE SEQUENCE [LARGE SCALE GENOMIC DNA]</scope>
    <source>
        <strain evidence="3 4">JCM 14344</strain>
    </source>
</reference>
<dbReference type="EMBL" id="JARHTQ010000023">
    <property type="protein sequence ID" value="MDF2259544.1"/>
    <property type="molecule type" value="Genomic_DNA"/>
</dbReference>
<keyword evidence="2" id="KW-0472">Membrane</keyword>
<evidence type="ECO:0000256" key="1">
    <source>
        <dbReference type="SAM" id="MobiDB-lite"/>
    </source>
</evidence>
<feature type="compositionally biased region" description="Polar residues" evidence="1">
    <location>
        <begin position="98"/>
        <end position="114"/>
    </location>
</feature>
<dbReference type="RefSeq" id="WP_275819247.1">
    <property type="nucleotide sequence ID" value="NZ_BAAANM010000002.1"/>
</dbReference>